<dbReference type="SUPFAM" id="SSF52266">
    <property type="entry name" value="SGNH hydrolase"/>
    <property type="match status" value="1"/>
</dbReference>
<proteinExistence type="predicted"/>
<protein>
    <submittedName>
        <fullName evidence="3">SGNH/GDSL hydrolase family protein</fullName>
    </submittedName>
</protein>
<evidence type="ECO:0000313" key="4">
    <source>
        <dbReference type="Proteomes" id="UP001330749"/>
    </source>
</evidence>
<sequence length="435" mass="46472">MTWTKKPSGSGSGWSSANDIPDNSIPSSKLKTTTDADKIQLNQLSIAVNQKLNNVGSSTVSPKSVTAEYLGGNVSPIQIFPWDTIGWTNGFYINTLGGKFDSATSFTTDCFPVFPNIIYSIKDFSGAGSISGGAYAADMTTLLGGLGKYVVSTDVNPVTGWTKVIFTSDVKYIRRSFPIPADTTDSGYRALLKTKYILMGDYDGKNYPFLDFANGKVNVPWLWNIDTTNPTQVTKYYQKSIFFFGDSITSGVGSTTTGGYVNVAQSKLGCFATNKGSSGSDTYRLRCIVGGGTTGGITYTAQDTSNAAACTIMIGTNQGPGTSTLADITGNTGFNTYPNSFYGNIGFCIEYFFSKNINTRVYLITPPQRLSGNMKDVADALKSIGAYYSIPVIDVNGCAGINPKNMSVLMPDGTHPNDSGHTTIGQFVANQLNAY</sequence>
<feature type="domain" description="SGNH hydrolase-type esterase" evidence="2">
    <location>
        <begin position="243"/>
        <end position="421"/>
    </location>
</feature>
<dbReference type="RefSeq" id="WP_327967127.1">
    <property type="nucleotide sequence ID" value="NZ_JARMQG010000084.1"/>
</dbReference>
<comment type="caution">
    <text evidence="3">The sequence shown here is derived from an EMBL/GenBank/DDBJ whole genome shotgun (WGS) entry which is preliminary data.</text>
</comment>
<feature type="region of interest" description="Disordered" evidence="1">
    <location>
        <begin position="1"/>
        <end position="29"/>
    </location>
</feature>
<keyword evidence="3" id="KW-0378">Hydrolase</keyword>
<gene>
    <name evidence="3" type="ORF">P4447_07145</name>
</gene>
<organism evidence="3 4">
    <name type="scientific">Bacillus xiapuensis</name>
    <dbReference type="NCBI Taxonomy" id="2014075"/>
    <lineage>
        <taxon>Bacteria</taxon>
        <taxon>Bacillati</taxon>
        <taxon>Bacillota</taxon>
        <taxon>Bacilli</taxon>
        <taxon>Bacillales</taxon>
        <taxon>Bacillaceae</taxon>
        <taxon>Bacillus</taxon>
    </lineage>
</organism>
<dbReference type="InterPro" id="IPR013830">
    <property type="entry name" value="SGNH_hydro"/>
</dbReference>
<evidence type="ECO:0000259" key="2">
    <source>
        <dbReference type="Pfam" id="PF13472"/>
    </source>
</evidence>
<reference evidence="3 4" key="1">
    <citation type="submission" date="2023-03" db="EMBL/GenBank/DDBJ databases">
        <title>Bacillus Genome Sequencing.</title>
        <authorList>
            <person name="Dunlap C."/>
        </authorList>
    </citation>
    <scope>NUCLEOTIDE SEQUENCE [LARGE SCALE GENOMIC DNA]</scope>
    <source>
        <strain evidence="3 4">B-14544</strain>
    </source>
</reference>
<evidence type="ECO:0000313" key="3">
    <source>
        <dbReference type="EMBL" id="MED3562226.1"/>
    </source>
</evidence>
<dbReference type="InterPro" id="IPR036514">
    <property type="entry name" value="SGNH_hydro_sf"/>
</dbReference>
<accession>A0ABU6N9S2</accession>
<name>A0ABU6N9S2_9BACI</name>
<dbReference type="Gene3D" id="3.40.50.1110">
    <property type="entry name" value="SGNH hydrolase"/>
    <property type="match status" value="1"/>
</dbReference>
<dbReference type="EMBL" id="JARMQG010000084">
    <property type="protein sequence ID" value="MED3562226.1"/>
    <property type="molecule type" value="Genomic_DNA"/>
</dbReference>
<evidence type="ECO:0000256" key="1">
    <source>
        <dbReference type="SAM" id="MobiDB-lite"/>
    </source>
</evidence>
<dbReference type="CDD" id="cd00229">
    <property type="entry name" value="SGNH_hydrolase"/>
    <property type="match status" value="1"/>
</dbReference>
<keyword evidence="4" id="KW-1185">Reference proteome</keyword>
<dbReference type="Proteomes" id="UP001330749">
    <property type="component" value="Unassembled WGS sequence"/>
</dbReference>
<dbReference type="GO" id="GO:0016787">
    <property type="term" value="F:hydrolase activity"/>
    <property type="evidence" value="ECO:0007669"/>
    <property type="project" value="UniProtKB-KW"/>
</dbReference>
<dbReference type="Pfam" id="PF13472">
    <property type="entry name" value="Lipase_GDSL_2"/>
    <property type="match status" value="1"/>
</dbReference>